<evidence type="ECO:0000313" key="7">
    <source>
        <dbReference type="Proteomes" id="UP001165580"/>
    </source>
</evidence>
<dbReference type="InterPro" id="IPR036390">
    <property type="entry name" value="WH_DNA-bd_sf"/>
</dbReference>
<protein>
    <submittedName>
        <fullName evidence="6">GntR family transcriptional regulator</fullName>
    </submittedName>
</protein>
<keyword evidence="2" id="KW-0238">DNA-binding</keyword>
<dbReference type="Gene3D" id="1.10.10.10">
    <property type="entry name" value="Winged helix-like DNA-binding domain superfamily/Winged helix DNA-binding domain"/>
    <property type="match status" value="1"/>
</dbReference>
<dbReference type="InterPro" id="IPR011711">
    <property type="entry name" value="GntR_C"/>
</dbReference>
<dbReference type="SUPFAM" id="SSF46785">
    <property type="entry name" value="Winged helix' DNA-binding domain"/>
    <property type="match status" value="1"/>
</dbReference>
<keyword evidence="1" id="KW-0805">Transcription regulation</keyword>
<dbReference type="Pfam" id="PF00392">
    <property type="entry name" value="GntR"/>
    <property type="match status" value="1"/>
</dbReference>
<organism evidence="6 7">
    <name type="scientific">Herbiconiux gentiana</name>
    <dbReference type="NCBI Taxonomy" id="2970912"/>
    <lineage>
        <taxon>Bacteria</taxon>
        <taxon>Bacillati</taxon>
        <taxon>Actinomycetota</taxon>
        <taxon>Actinomycetes</taxon>
        <taxon>Micrococcales</taxon>
        <taxon>Microbacteriaceae</taxon>
        <taxon>Herbiconiux</taxon>
    </lineage>
</organism>
<evidence type="ECO:0000259" key="5">
    <source>
        <dbReference type="PROSITE" id="PS50949"/>
    </source>
</evidence>
<sequence>MALSRSARATRPERSSASWAARLRSSSSRENALKPGTRLPESDLGEHFGVSRTLVRAALARLAAEGLVDVGKTKSATVAQPSREEALDAFEVRRALEREVVRLVALRWSDEGERILSTQIEAERLAADEGDHKRSVRLGAEFHMLLAGLTGNALLRRYLEEVVGRTTLILAVHGQAHPQHDSLAEHVALVEALRAGDGAEAERLVDAHIAAVEQRALTQDAGGSEDLAGILSRFTPR</sequence>
<dbReference type="SMART" id="SM00345">
    <property type="entry name" value="HTH_GNTR"/>
    <property type="match status" value="1"/>
</dbReference>
<dbReference type="Proteomes" id="UP001165580">
    <property type="component" value="Unassembled WGS sequence"/>
</dbReference>
<dbReference type="PROSITE" id="PS50949">
    <property type="entry name" value="HTH_GNTR"/>
    <property type="match status" value="1"/>
</dbReference>
<evidence type="ECO:0000256" key="3">
    <source>
        <dbReference type="ARBA" id="ARBA00023163"/>
    </source>
</evidence>
<dbReference type="PRINTS" id="PR00035">
    <property type="entry name" value="HTHGNTR"/>
</dbReference>
<dbReference type="InterPro" id="IPR000524">
    <property type="entry name" value="Tscrpt_reg_HTH_GntR"/>
</dbReference>
<dbReference type="PANTHER" id="PTHR43537">
    <property type="entry name" value="TRANSCRIPTIONAL REGULATOR, GNTR FAMILY"/>
    <property type="match status" value="1"/>
</dbReference>
<proteinExistence type="predicted"/>
<dbReference type="SUPFAM" id="SSF48008">
    <property type="entry name" value="GntR ligand-binding domain-like"/>
    <property type="match status" value="1"/>
</dbReference>
<dbReference type="InterPro" id="IPR036388">
    <property type="entry name" value="WH-like_DNA-bd_sf"/>
</dbReference>
<evidence type="ECO:0000256" key="1">
    <source>
        <dbReference type="ARBA" id="ARBA00023015"/>
    </source>
</evidence>
<comment type="caution">
    <text evidence="6">The sequence shown here is derived from an EMBL/GenBank/DDBJ whole genome shotgun (WGS) entry which is preliminary data.</text>
</comment>
<dbReference type="PANTHER" id="PTHR43537:SF53">
    <property type="entry name" value="HTH-TYPE TRANSCRIPTIONAL REPRESSOR NANR"/>
    <property type="match status" value="1"/>
</dbReference>
<dbReference type="EMBL" id="JANTEZ010000007">
    <property type="protein sequence ID" value="MCS5716054.1"/>
    <property type="molecule type" value="Genomic_DNA"/>
</dbReference>
<reference evidence="6" key="1">
    <citation type="submission" date="2022-08" db="EMBL/GenBank/DDBJ databases">
        <authorList>
            <person name="Deng Y."/>
            <person name="Han X.-F."/>
            <person name="Zhang Y.-Q."/>
        </authorList>
    </citation>
    <scope>NUCLEOTIDE SEQUENCE</scope>
    <source>
        <strain evidence="6">CPCC 205716</strain>
    </source>
</reference>
<feature type="domain" description="HTH gntR-type" evidence="5">
    <location>
        <begin position="14"/>
        <end position="81"/>
    </location>
</feature>
<evidence type="ECO:0000256" key="2">
    <source>
        <dbReference type="ARBA" id="ARBA00023125"/>
    </source>
</evidence>
<dbReference type="InterPro" id="IPR008920">
    <property type="entry name" value="TF_FadR/GntR_C"/>
</dbReference>
<dbReference type="SMART" id="SM00895">
    <property type="entry name" value="FCD"/>
    <property type="match status" value="1"/>
</dbReference>
<dbReference type="Pfam" id="PF07729">
    <property type="entry name" value="FCD"/>
    <property type="match status" value="1"/>
</dbReference>
<dbReference type="RefSeq" id="WP_259487552.1">
    <property type="nucleotide sequence ID" value="NZ_JANTEZ010000007.1"/>
</dbReference>
<accession>A0ABT2GIJ6</accession>
<name>A0ABT2GIJ6_9MICO</name>
<gene>
    <name evidence="6" type="ORF">NVV95_16030</name>
</gene>
<feature type="compositionally biased region" description="Low complexity" evidence="4">
    <location>
        <begin position="15"/>
        <end position="29"/>
    </location>
</feature>
<keyword evidence="3" id="KW-0804">Transcription</keyword>
<evidence type="ECO:0000313" key="6">
    <source>
        <dbReference type="EMBL" id="MCS5716054.1"/>
    </source>
</evidence>
<keyword evidence="7" id="KW-1185">Reference proteome</keyword>
<dbReference type="Gene3D" id="1.20.120.530">
    <property type="entry name" value="GntR ligand-binding domain-like"/>
    <property type="match status" value="1"/>
</dbReference>
<evidence type="ECO:0000256" key="4">
    <source>
        <dbReference type="SAM" id="MobiDB-lite"/>
    </source>
</evidence>
<feature type="region of interest" description="Disordered" evidence="4">
    <location>
        <begin position="1"/>
        <end position="44"/>
    </location>
</feature>